<feature type="transmembrane region" description="Helical" evidence="5">
    <location>
        <begin position="109"/>
        <end position="130"/>
    </location>
</feature>
<dbReference type="EMBL" id="JBHSMI010000052">
    <property type="protein sequence ID" value="MFC5405969.1"/>
    <property type="molecule type" value="Genomic_DNA"/>
</dbReference>
<dbReference type="PROSITE" id="PS01218">
    <property type="entry name" value="TATC"/>
    <property type="match status" value="1"/>
</dbReference>
<feature type="transmembrane region" description="Helical" evidence="5">
    <location>
        <begin position="150"/>
        <end position="175"/>
    </location>
</feature>
<reference evidence="7" key="1">
    <citation type="journal article" date="2019" name="Int. J. Syst. Evol. Microbiol.">
        <title>The Global Catalogue of Microorganisms (GCM) 10K type strain sequencing project: providing services to taxonomists for standard genome sequencing and annotation.</title>
        <authorList>
            <consortium name="The Broad Institute Genomics Platform"/>
            <consortium name="The Broad Institute Genome Sequencing Center for Infectious Disease"/>
            <person name="Wu L."/>
            <person name="Ma J."/>
        </authorList>
    </citation>
    <scope>NUCLEOTIDE SEQUENCE [LARGE SCALE GENOMIC DNA]</scope>
    <source>
        <strain evidence="7">CGMCC 1.18575</strain>
    </source>
</reference>
<keyword evidence="5" id="KW-1003">Cell membrane</keyword>
<keyword evidence="7" id="KW-1185">Reference proteome</keyword>
<evidence type="ECO:0000313" key="7">
    <source>
        <dbReference type="Proteomes" id="UP001596113"/>
    </source>
</evidence>
<feature type="transmembrane region" description="Helical" evidence="5">
    <location>
        <begin position="196"/>
        <end position="223"/>
    </location>
</feature>
<dbReference type="Proteomes" id="UP001596113">
    <property type="component" value="Unassembled WGS sequence"/>
</dbReference>
<dbReference type="InterPro" id="IPR002033">
    <property type="entry name" value="TatC"/>
</dbReference>
<evidence type="ECO:0000313" key="6">
    <source>
        <dbReference type="EMBL" id="MFC5405969.1"/>
    </source>
</evidence>
<evidence type="ECO:0000256" key="3">
    <source>
        <dbReference type="ARBA" id="ARBA00022989"/>
    </source>
</evidence>
<comment type="caution">
    <text evidence="6">The sequence shown here is derived from an EMBL/GenBank/DDBJ whole genome shotgun (WGS) entry which is preliminary data.</text>
</comment>
<dbReference type="PANTHER" id="PTHR30371:SF0">
    <property type="entry name" value="SEC-INDEPENDENT PROTEIN TRANSLOCASE PROTEIN TATC, CHLOROPLASTIC-RELATED"/>
    <property type="match status" value="1"/>
</dbReference>
<comment type="subunit">
    <text evidence="5">Forms a complex with TatA.</text>
</comment>
<accession>A0ABW0HY90</accession>
<keyword evidence="5" id="KW-0813">Transport</keyword>
<dbReference type="Pfam" id="PF00902">
    <property type="entry name" value="TatC"/>
    <property type="match status" value="1"/>
</dbReference>
<protein>
    <recommendedName>
        <fullName evidence="5">Sec-independent protein translocase protein TatC</fullName>
    </recommendedName>
</protein>
<keyword evidence="3 5" id="KW-1133">Transmembrane helix</keyword>
<sequence>MQQHQMSLIDHLGEIRKRMIWILAAMAVAMIVGFIVAKPILRYFKGVEPASGIEWNAFTPWDGLRVYMQVAFLLSFAVTAPFTLYHLWAFAKPGLNVEERKAALRYIPYSVALFAAGLSFAYFVVFPLTFKFTSGFNESLELKDVYGITQYFSFMLNILLPISLLFEMPLIVMFLTRIRLLNPSRLKKIRRYAYMAQLFISTLITPPDILSVLIVAVPLIVLYEVGVILSEYVYRKTNQT</sequence>
<organism evidence="6 7">
    <name type="scientific">Cohnella soli</name>
    <dbReference type="NCBI Taxonomy" id="425005"/>
    <lineage>
        <taxon>Bacteria</taxon>
        <taxon>Bacillati</taxon>
        <taxon>Bacillota</taxon>
        <taxon>Bacilli</taxon>
        <taxon>Bacillales</taxon>
        <taxon>Paenibacillaceae</taxon>
        <taxon>Cohnella</taxon>
    </lineage>
</organism>
<comment type="subcellular location">
    <subcellularLocation>
        <location evidence="5">Cell membrane</location>
        <topology evidence="5">Multi-pass membrane protein</topology>
    </subcellularLocation>
    <subcellularLocation>
        <location evidence="1">Membrane</location>
        <topology evidence="1">Multi-pass membrane protein</topology>
    </subcellularLocation>
</comment>
<keyword evidence="4 5" id="KW-0472">Membrane</keyword>
<comment type="function">
    <text evidence="5">Part of the twin-arginine translocation (Tat) system that transports large folded proteins containing a characteristic twin-arginine motif in their signal peptide across membranes.</text>
</comment>
<comment type="similarity">
    <text evidence="5">Belongs to the TatC family.</text>
</comment>
<dbReference type="PRINTS" id="PR01840">
    <property type="entry name" value="TATCFAMILY"/>
</dbReference>
<feature type="transmembrane region" description="Helical" evidence="5">
    <location>
        <begin position="66"/>
        <end position="88"/>
    </location>
</feature>
<evidence type="ECO:0000256" key="4">
    <source>
        <dbReference type="ARBA" id="ARBA00023136"/>
    </source>
</evidence>
<name>A0ABW0HY90_9BACL</name>
<evidence type="ECO:0000256" key="5">
    <source>
        <dbReference type="HAMAP-Rule" id="MF_00902"/>
    </source>
</evidence>
<keyword evidence="2 5" id="KW-0812">Transmembrane</keyword>
<dbReference type="HAMAP" id="MF_00902">
    <property type="entry name" value="TatC"/>
    <property type="match status" value="1"/>
</dbReference>
<dbReference type="NCBIfam" id="TIGR00945">
    <property type="entry name" value="tatC"/>
    <property type="match status" value="1"/>
</dbReference>
<feature type="transmembrane region" description="Helical" evidence="5">
    <location>
        <begin position="20"/>
        <end position="41"/>
    </location>
</feature>
<comment type="caution">
    <text evidence="5">Lacks conserved residue(s) required for the propagation of feature annotation.</text>
</comment>
<keyword evidence="5" id="KW-0811">Translocation</keyword>
<keyword evidence="5" id="KW-0653">Protein transport</keyword>
<evidence type="ECO:0000256" key="1">
    <source>
        <dbReference type="ARBA" id="ARBA00004141"/>
    </source>
</evidence>
<dbReference type="RefSeq" id="WP_378137731.1">
    <property type="nucleotide sequence ID" value="NZ_JBHSMI010000052.1"/>
</dbReference>
<dbReference type="InterPro" id="IPR019820">
    <property type="entry name" value="Sec-indep_translocase_CS"/>
</dbReference>
<dbReference type="PANTHER" id="PTHR30371">
    <property type="entry name" value="SEC-INDEPENDENT PROTEIN TRANSLOCASE PROTEIN TATC"/>
    <property type="match status" value="1"/>
</dbReference>
<proteinExistence type="inferred from homology"/>
<gene>
    <name evidence="5 6" type="primary">tatC</name>
    <name evidence="6" type="ORF">ACFPOF_24775</name>
</gene>
<evidence type="ECO:0000256" key="2">
    <source>
        <dbReference type="ARBA" id="ARBA00022692"/>
    </source>
</evidence>